<dbReference type="PANTHER" id="PTHR11741">
    <property type="entry name" value="ELONGATION FACTOR TS"/>
    <property type="match status" value="1"/>
</dbReference>
<dbReference type="InterPro" id="IPR014039">
    <property type="entry name" value="Transl_elong_EFTs/EF1B_dimer"/>
</dbReference>
<evidence type="ECO:0000313" key="11">
    <source>
        <dbReference type="Proteomes" id="UP000316688"/>
    </source>
</evidence>
<dbReference type="Gene3D" id="1.10.8.10">
    <property type="entry name" value="DNA helicase RuvA subunit, C-terminal domain"/>
    <property type="match status" value="1"/>
</dbReference>
<dbReference type="CDD" id="cd14275">
    <property type="entry name" value="UBA_EF-Ts"/>
    <property type="match status" value="1"/>
</dbReference>
<comment type="function">
    <text evidence="6 7">Associates with the EF-Tu.GDP complex and induces the exchange of GDP to GTP. It remains bound to the aminoacyl-tRNA.EF-Tu.GTP complex up to the GTP hydrolysis stage on the ribosome.</text>
</comment>
<dbReference type="AlphaFoldDB" id="A0A557RF75"/>
<dbReference type="PANTHER" id="PTHR11741:SF0">
    <property type="entry name" value="ELONGATION FACTOR TS, MITOCHONDRIAL"/>
    <property type="match status" value="1"/>
</dbReference>
<dbReference type="GO" id="GO:0005737">
    <property type="term" value="C:cytoplasm"/>
    <property type="evidence" value="ECO:0007669"/>
    <property type="project" value="UniProtKB-SubCell"/>
</dbReference>
<protein>
    <recommendedName>
        <fullName evidence="2 6">Elongation factor Ts</fullName>
        <shortName evidence="6">EF-Ts</shortName>
    </recommendedName>
</protein>
<evidence type="ECO:0000259" key="9">
    <source>
        <dbReference type="Pfam" id="PF00889"/>
    </source>
</evidence>
<evidence type="ECO:0000256" key="6">
    <source>
        <dbReference type="HAMAP-Rule" id="MF_00050"/>
    </source>
</evidence>
<proteinExistence type="inferred from homology"/>
<dbReference type="NCBIfam" id="TIGR00116">
    <property type="entry name" value="tsf"/>
    <property type="match status" value="1"/>
</dbReference>
<evidence type="ECO:0000256" key="4">
    <source>
        <dbReference type="ARBA" id="ARBA00022768"/>
    </source>
</evidence>
<feature type="domain" description="Translation elongation factor EFTs/EF1B dimerisation" evidence="9">
    <location>
        <begin position="72"/>
        <end position="274"/>
    </location>
</feature>
<gene>
    <name evidence="6" type="primary">tsf</name>
    <name evidence="10" type="ORF">FPL11_09010</name>
</gene>
<keyword evidence="5 6" id="KW-0648">Protein biosynthesis</keyword>
<evidence type="ECO:0000256" key="1">
    <source>
        <dbReference type="ARBA" id="ARBA00005532"/>
    </source>
</evidence>
<keyword evidence="3 6" id="KW-0963">Cytoplasm</keyword>
<evidence type="ECO:0000256" key="8">
    <source>
        <dbReference type="RuleBase" id="RU000643"/>
    </source>
</evidence>
<comment type="similarity">
    <text evidence="1 6 7">Belongs to the EF-Ts family.</text>
</comment>
<reference evidence="10 11" key="1">
    <citation type="submission" date="2019-07" db="EMBL/GenBank/DDBJ databases">
        <title>Reclasification of Spiribacter aquaticus.</title>
        <authorList>
            <person name="Leon M.J."/>
            <person name="Sanchez-Porro C."/>
            <person name="Ventosa A."/>
        </authorList>
    </citation>
    <scope>NUCLEOTIDE SEQUENCE [LARGE SCALE GENOMIC DNA]</scope>
    <source>
        <strain evidence="10 11">SP30</strain>
    </source>
</reference>
<dbReference type="Pfam" id="PF00889">
    <property type="entry name" value="EF_TS"/>
    <property type="match status" value="1"/>
</dbReference>
<dbReference type="InterPro" id="IPR018101">
    <property type="entry name" value="Transl_elong_Ts_CS"/>
</dbReference>
<keyword evidence="4 6" id="KW-0251">Elongation factor</keyword>
<dbReference type="InterPro" id="IPR009060">
    <property type="entry name" value="UBA-like_sf"/>
</dbReference>
<comment type="caution">
    <text evidence="10">The sequence shown here is derived from an EMBL/GenBank/DDBJ whole genome shotgun (WGS) entry which is preliminary data.</text>
</comment>
<dbReference type="SUPFAM" id="SSF46934">
    <property type="entry name" value="UBA-like"/>
    <property type="match status" value="1"/>
</dbReference>
<dbReference type="RefSeq" id="WP_144348316.1">
    <property type="nucleotide sequence ID" value="NZ_VMKP01000004.1"/>
</dbReference>
<keyword evidence="11" id="KW-1185">Reference proteome</keyword>
<organism evidence="10 11">
    <name type="scientific">Spiribacter aquaticus</name>
    <dbReference type="NCBI Taxonomy" id="1935996"/>
    <lineage>
        <taxon>Bacteria</taxon>
        <taxon>Pseudomonadati</taxon>
        <taxon>Pseudomonadota</taxon>
        <taxon>Gammaproteobacteria</taxon>
        <taxon>Chromatiales</taxon>
        <taxon>Ectothiorhodospiraceae</taxon>
        <taxon>Spiribacter</taxon>
    </lineage>
</organism>
<dbReference type="FunFam" id="1.10.286.20:FF:000001">
    <property type="entry name" value="Elongation factor Ts"/>
    <property type="match status" value="1"/>
</dbReference>
<dbReference type="SUPFAM" id="SSF54713">
    <property type="entry name" value="Elongation factor Ts (EF-Ts), dimerisation domain"/>
    <property type="match status" value="2"/>
</dbReference>
<dbReference type="Gene3D" id="3.30.479.20">
    <property type="entry name" value="Elongation factor Ts, dimerisation domain"/>
    <property type="match status" value="2"/>
</dbReference>
<evidence type="ECO:0000256" key="7">
    <source>
        <dbReference type="RuleBase" id="RU000642"/>
    </source>
</evidence>
<evidence type="ECO:0000256" key="5">
    <source>
        <dbReference type="ARBA" id="ARBA00022917"/>
    </source>
</evidence>
<dbReference type="PROSITE" id="PS01126">
    <property type="entry name" value="EF_TS_1"/>
    <property type="match status" value="1"/>
</dbReference>
<comment type="subcellular location">
    <subcellularLocation>
        <location evidence="6 8">Cytoplasm</location>
    </subcellularLocation>
</comment>
<evidence type="ECO:0000313" key="10">
    <source>
        <dbReference type="EMBL" id="TVO63789.1"/>
    </source>
</evidence>
<dbReference type="Gene3D" id="1.10.286.20">
    <property type="match status" value="1"/>
</dbReference>
<dbReference type="EMBL" id="VMKP01000004">
    <property type="protein sequence ID" value="TVO63789.1"/>
    <property type="molecule type" value="Genomic_DNA"/>
</dbReference>
<evidence type="ECO:0000256" key="2">
    <source>
        <dbReference type="ARBA" id="ARBA00016956"/>
    </source>
</evidence>
<evidence type="ECO:0000256" key="3">
    <source>
        <dbReference type="ARBA" id="ARBA00022490"/>
    </source>
</evidence>
<dbReference type="GO" id="GO:0003746">
    <property type="term" value="F:translation elongation factor activity"/>
    <property type="evidence" value="ECO:0007669"/>
    <property type="project" value="UniProtKB-UniRule"/>
</dbReference>
<accession>A0A557RF75</accession>
<sequence>MAISAQQVKDLRERTGAGMMECKKALVETDGDMEAAVEHMRKRGLAKADKKADRVAADGAVVAKIADDGHSGAIVEINSETDFVANGDDFKAFAAQVVERILADDPADLEALMALPFNAGGESVELAQKELVARIGENIQVRRFQRYANDSAQVHHYLHGSRIGVLIEIEGGDEALGRDLCMHIAASRPVCVSVDDVPEERAASEREVLVAQAEASGKPPEIIDKMVEGRLRKWLAEITLLGQPFVKDPDQTVEALLEAKGARVINFTRLEVGEGIEKKQENFAEEVAATIQGT</sequence>
<name>A0A557RF75_9GAMM</name>
<dbReference type="HAMAP" id="MF_00050">
    <property type="entry name" value="EF_Ts"/>
    <property type="match status" value="1"/>
</dbReference>
<dbReference type="FunFam" id="1.10.8.10:FF:000001">
    <property type="entry name" value="Elongation factor Ts"/>
    <property type="match status" value="1"/>
</dbReference>
<dbReference type="InterPro" id="IPR001816">
    <property type="entry name" value="Transl_elong_EFTs/EF1B"/>
</dbReference>
<dbReference type="InterPro" id="IPR036402">
    <property type="entry name" value="EF-Ts_dimer_sf"/>
</dbReference>
<dbReference type="PROSITE" id="PS01127">
    <property type="entry name" value="EF_TS_2"/>
    <property type="match status" value="1"/>
</dbReference>
<feature type="region of interest" description="Involved in Mg(2+) ion dislocation from EF-Tu" evidence="6">
    <location>
        <begin position="81"/>
        <end position="84"/>
    </location>
</feature>
<dbReference type="Proteomes" id="UP000316688">
    <property type="component" value="Unassembled WGS sequence"/>
</dbReference>